<comment type="catalytic activity">
    <reaction evidence="6">
        <text>N(6)-[(R)-S(8)-aminomethyldihydrolipoyl]-L-lysyl-[protein] + (6S)-5,6,7,8-tetrahydrofolate = N(6)-[(R)-dihydrolipoyl]-L-lysyl-[protein] + (6R)-5,10-methylene-5,6,7,8-tetrahydrofolate + NH4(+)</text>
        <dbReference type="Rhea" id="RHEA:16945"/>
        <dbReference type="Rhea" id="RHEA-COMP:10475"/>
        <dbReference type="Rhea" id="RHEA-COMP:10492"/>
        <dbReference type="ChEBI" id="CHEBI:15636"/>
        <dbReference type="ChEBI" id="CHEBI:28938"/>
        <dbReference type="ChEBI" id="CHEBI:57453"/>
        <dbReference type="ChEBI" id="CHEBI:83100"/>
        <dbReference type="ChEBI" id="CHEBI:83143"/>
        <dbReference type="EC" id="2.1.2.10"/>
    </reaction>
</comment>
<dbReference type="PANTHER" id="PTHR43757">
    <property type="entry name" value="AMINOMETHYLTRANSFERASE"/>
    <property type="match status" value="1"/>
</dbReference>
<dbReference type="GO" id="GO:0008483">
    <property type="term" value="F:transaminase activity"/>
    <property type="evidence" value="ECO:0007669"/>
    <property type="project" value="UniProtKB-KW"/>
</dbReference>
<organism evidence="10 11">
    <name type="scientific">Pelobacter propionicus (strain DSM 2379 / NBRC 103807 / OttBd1)</name>
    <dbReference type="NCBI Taxonomy" id="338966"/>
    <lineage>
        <taxon>Bacteria</taxon>
        <taxon>Pseudomonadati</taxon>
        <taxon>Thermodesulfobacteriota</taxon>
        <taxon>Desulfuromonadia</taxon>
        <taxon>Desulfuromonadales</taxon>
        <taxon>Desulfuromonadaceae</taxon>
        <taxon>Pelobacter</taxon>
    </lineage>
</organism>
<dbReference type="Gene3D" id="3.30.1360.120">
    <property type="entry name" value="Probable tRNA modification gtpase trme, domain 1"/>
    <property type="match status" value="1"/>
</dbReference>
<dbReference type="GO" id="GO:0004047">
    <property type="term" value="F:aminomethyltransferase activity"/>
    <property type="evidence" value="ECO:0007669"/>
    <property type="project" value="UniProtKB-EC"/>
</dbReference>
<dbReference type="InterPro" id="IPR013977">
    <property type="entry name" value="GcvT_C"/>
</dbReference>
<evidence type="ECO:0000256" key="7">
    <source>
        <dbReference type="PIRSR" id="PIRSR006487-1"/>
    </source>
</evidence>
<dbReference type="GO" id="GO:0005829">
    <property type="term" value="C:cytosol"/>
    <property type="evidence" value="ECO:0007669"/>
    <property type="project" value="TreeGrafter"/>
</dbReference>
<dbReference type="SUPFAM" id="SSF103025">
    <property type="entry name" value="Folate-binding domain"/>
    <property type="match status" value="1"/>
</dbReference>
<feature type="binding site" evidence="7">
    <location>
        <position position="197"/>
    </location>
    <ligand>
        <name>substrate</name>
    </ligand>
</feature>
<comment type="similarity">
    <text evidence="1">Belongs to the GcvT family.</text>
</comment>
<evidence type="ECO:0000256" key="3">
    <source>
        <dbReference type="ARBA" id="ARBA00022576"/>
    </source>
</evidence>
<accession>A1APD2</accession>
<dbReference type="FunFam" id="4.10.1250.10:FF:000001">
    <property type="entry name" value="Aminomethyltransferase"/>
    <property type="match status" value="1"/>
</dbReference>
<evidence type="ECO:0000256" key="4">
    <source>
        <dbReference type="ARBA" id="ARBA00022679"/>
    </source>
</evidence>
<dbReference type="Proteomes" id="UP000006732">
    <property type="component" value="Chromosome"/>
</dbReference>
<dbReference type="PIRSF" id="PIRSF006487">
    <property type="entry name" value="GcvT"/>
    <property type="match status" value="1"/>
</dbReference>
<dbReference type="GO" id="GO:0006546">
    <property type="term" value="P:glycine catabolic process"/>
    <property type="evidence" value="ECO:0007669"/>
    <property type="project" value="InterPro"/>
</dbReference>
<evidence type="ECO:0000259" key="9">
    <source>
        <dbReference type="Pfam" id="PF08669"/>
    </source>
</evidence>
<dbReference type="RefSeq" id="WP_011735492.1">
    <property type="nucleotide sequence ID" value="NC_008609.1"/>
</dbReference>
<dbReference type="EMBL" id="CP000482">
    <property type="protein sequence ID" value="ABK99202.1"/>
    <property type="molecule type" value="Genomic_DNA"/>
</dbReference>
<dbReference type="Pfam" id="PF01571">
    <property type="entry name" value="GCV_T"/>
    <property type="match status" value="1"/>
</dbReference>
<dbReference type="InterPro" id="IPR028896">
    <property type="entry name" value="GcvT/YgfZ/DmdA"/>
</dbReference>
<evidence type="ECO:0000256" key="2">
    <source>
        <dbReference type="ARBA" id="ARBA00012616"/>
    </source>
</evidence>
<dbReference type="eggNOG" id="COG0404">
    <property type="taxonomic scope" value="Bacteria"/>
</dbReference>
<dbReference type="STRING" id="338966.Ppro_1587"/>
<dbReference type="PANTHER" id="PTHR43757:SF2">
    <property type="entry name" value="AMINOMETHYLTRANSFERASE, MITOCHONDRIAL"/>
    <property type="match status" value="1"/>
</dbReference>
<dbReference type="SUPFAM" id="SSF101790">
    <property type="entry name" value="Aminomethyltransferase beta-barrel domain"/>
    <property type="match status" value="1"/>
</dbReference>
<evidence type="ECO:0000259" key="8">
    <source>
        <dbReference type="Pfam" id="PF01571"/>
    </source>
</evidence>
<feature type="domain" description="GCVT N-terminal" evidence="8">
    <location>
        <begin position="11"/>
        <end position="261"/>
    </location>
</feature>
<keyword evidence="3" id="KW-0032">Aminotransferase</keyword>
<dbReference type="NCBIfam" id="TIGR00528">
    <property type="entry name" value="gcvT"/>
    <property type="match status" value="1"/>
</dbReference>
<evidence type="ECO:0000256" key="6">
    <source>
        <dbReference type="ARBA" id="ARBA00047665"/>
    </source>
</evidence>
<feature type="domain" description="Aminomethyltransferase C-terminal" evidence="9">
    <location>
        <begin position="282"/>
        <end position="356"/>
    </location>
</feature>
<evidence type="ECO:0000313" key="10">
    <source>
        <dbReference type="EMBL" id="ABK99202.1"/>
    </source>
</evidence>
<dbReference type="InterPro" id="IPR029043">
    <property type="entry name" value="GcvT/YgfZ_C"/>
</dbReference>
<evidence type="ECO:0000256" key="5">
    <source>
        <dbReference type="ARBA" id="ARBA00031395"/>
    </source>
</evidence>
<dbReference type="Pfam" id="PF08669">
    <property type="entry name" value="GCV_T_C"/>
    <property type="match status" value="1"/>
</dbReference>
<dbReference type="EC" id="2.1.2.10" evidence="2"/>
<proteinExistence type="inferred from homology"/>
<dbReference type="GO" id="GO:0005960">
    <property type="term" value="C:glycine cleavage complex"/>
    <property type="evidence" value="ECO:0007669"/>
    <property type="project" value="InterPro"/>
</dbReference>
<gene>
    <name evidence="10" type="ordered locus">Ppro_1587</name>
</gene>
<dbReference type="KEGG" id="ppd:Ppro_1587"/>
<dbReference type="InterPro" id="IPR006222">
    <property type="entry name" value="GCVT_N"/>
</dbReference>
<dbReference type="InterPro" id="IPR027266">
    <property type="entry name" value="TrmE/GcvT-like"/>
</dbReference>
<dbReference type="OrthoDB" id="9774591at2"/>
<dbReference type="HOGENOM" id="CLU_007884_10_2_7"/>
<dbReference type="AlphaFoldDB" id="A1APD2"/>
<dbReference type="InterPro" id="IPR006223">
    <property type="entry name" value="GcvT"/>
</dbReference>
<dbReference type="Gene3D" id="4.10.1250.10">
    <property type="entry name" value="Aminomethyltransferase fragment"/>
    <property type="match status" value="1"/>
</dbReference>
<dbReference type="Gene3D" id="2.40.30.110">
    <property type="entry name" value="Aminomethyltransferase beta-barrel domains"/>
    <property type="match status" value="1"/>
</dbReference>
<name>A1APD2_PELPD</name>
<keyword evidence="11" id="KW-1185">Reference proteome</keyword>
<evidence type="ECO:0000313" key="11">
    <source>
        <dbReference type="Proteomes" id="UP000006732"/>
    </source>
</evidence>
<dbReference type="NCBIfam" id="NF001567">
    <property type="entry name" value="PRK00389.1"/>
    <property type="match status" value="1"/>
</dbReference>
<protein>
    <recommendedName>
        <fullName evidence="2">aminomethyltransferase</fullName>
        <ecNumber evidence="2">2.1.2.10</ecNumber>
    </recommendedName>
    <alternativeName>
        <fullName evidence="5">Glycine cleavage system T protein</fullName>
    </alternativeName>
</protein>
<dbReference type="Gene3D" id="3.30.70.1400">
    <property type="entry name" value="Aminomethyltransferase beta-barrel domains"/>
    <property type="match status" value="1"/>
</dbReference>
<sequence>MDESLKQTPLNARHKSLNARMGPFGGWDMPIQYAGIIAEHGWCRQRAALFDICHMGEFLFEGDLNAHGLEELFSFSVATIPLGRSRYGFLLNDRGGIIDDLIVFRLTESSAMIVVNAATIASDFSVIASRLRGGSFRDITDETGKLDVQGPLARQVLVDTIGGQVAELAYFRSIPMEILGCQALVSRTGYTGELGFEIFLPSARVGELWDLLLRDQRVRPAGLGARDLLRLELGYSLYGHDIDESITPLEAGLEMFVNFDKDFVGRDALLAQREQGLSRCKVAFRVEGRRSPRQHYDIHCCGQVVGSVTSGVFSPMLGCGIGLGLVRPEAAGIGTRLTIGHERVSMEAVVCELPFYGKGSLRE</sequence>
<reference evidence="10 11" key="1">
    <citation type="submission" date="2006-10" db="EMBL/GenBank/DDBJ databases">
        <title>Complete sequence of chromosome of Pelobacter propionicus DSM 2379.</title>
        <authorList>
            <consortium name="US DOE Joint Genome Institute"/>
            <person name="Copeland A."/>
            <person name="Lucas S."/>
            <person name="Lapidus A."/>
            <person name="Barry K."/>
            <person name="Detter J.C."/>
            <person name="Glavina del Rio T."/>
            <person name="Hammon N."/>
            <person name="Israni S."/>
            <person name="Dalin E."/>
            <person name="Tice H."/>
            <person name="Pitluck S."/>
            <person name="Saunders E."/>
            <person name="Brettin T."/>
            <person name="Bruce D."/>
            <person name="Han C."/>
            <person name="Tapia R."/>
            <person name="Schmutz J."/>
            <person name="Larimer F."/>
            <person name="Land M."/>
            <person name="Hauser L."/>
            <person name="Kyrpides N."/>
            <person name="Kim E."/>
            <person name="Lovley D."/>
            <person name="Richardson P."/>
        </authorList>
    </citation>
    <scope>NUCLEOTIDE SEQUENCE [LARGE SCALE GENOMIC DNA]</scope>
    <source>
        <strain evidence="11">DSM 2379 / NBRC 103807 / OttBd1</strain>
    </source>
</reference>
<keyword evidence="4" id="KW-0808">Transferase</keyword>
<evidence type="ECO:0000256" key="1">
    <source>
        <dbReference type="ARBA" id="ARBA00008609"/>
    </source>
</evidence>